<gene>
    <name evidence="11" type="ORF">A2438_04275</name>
</gene>
<dbReference type="Pfam" id="PF00005">
    <property type="entry name" value="ABC_tran"/>
    <property type="match status" value="1"/>
</dbReference>
<evidence type="ECO:0000256" key="6">
    <source>
        <dbReference type="ARBA" id="ARBA00022741"/>
    </source>
</evidence>
<dbReference type="CDD" id="cd03257">
    <property type="entry name" value="ABC_NikE_OppD_transporters"/>
    <property type="match status" value="1"/>
</dbReference>
<keyword evidence="5" id="KW-0997">Cell inner membrane</keyword>
<evidence type="ECO:0000256" key="1">
    <source>
        <dbReference type="ARBA" id="ARBA00004202"/>
    </source>
</evidence>
<evidence type="ECO:0000256" key="8">
    <source>
        <dbReference type="ARBA" id="ARBA00022967"/>
    </source>
</evidence>
<evidence type="ECO:0000256" key="3">
    <source>
        <dbReference type="ARBA" id="ARBA00022448"/>
    </source>
</evidence>
<proteinExistence type="inferred from homology"/>
<comment type="similarity">
    <text evidence="2">Belongs to the ABC transporter superfamily.</text>
</comment>
<dbReference type="InterPro" id="IPR050388">
    <property type="entry name" value="ABC_Ni/Peptide_Import"/>
</dbReference>
<evidence type="ECO:0000259" key="10">
    <source>
        <dbReference type="PROSITE" id="PS50893"/>
    </source>
</evidence>
<keyword evidence="7" id="KW-0067">ATP-binding</keyword>
<keyword evidence="4" id="KW-1003">Cell membrane</keyword>
<feature type="domain" description="ABC transporter" evidence="10">
    <location>
        <begin position="2"/>
        <end position="237"/>
    </location>
</feature>
<evidence type="ECO:0000256" key="2">
    <source>
        <dbReference type="ARBA" id="ARBA00005417"/>
    </source>
</evidence>
<keyword evidence="9" id="KW-0472">Membrane</keyword>
<dbReference type="Proteomes" id="UP000179242">
    <property type="component" value="Unassembled WGS sequence"/>
</dbReference>
<dbReference type="PROSITE" id="PS00211">
    <property type="entry name" value="ABC_TRANSPORTER_1"/>
    <property type="match status" value="1"/>
</dbReference>
<dbReference type="InterPro" id="IPR017871">
    <property type="entry name" value="ABC_transporter-like_CS"/>
</dbReference>
<name>A0A1F4U680_UNCSA</name>
<protein>
    <recommendedName>
        <fullName evidence="10">ABC transporter domain-containing protein</fullName>
    </recommendedName>
</protein>
<dbReference type="GO" id="GO:0016887">
    <property type="term" value="F:ATP hydrolysis activity"/>
    <property type="evidence" value="ECO:0007669"/>
    <property type="project" value="InterPro"/>
</dbReference>
<comment type="caution">
    <text evidence="11">The sequence shown here is derived from an EMBL/GenBank/DDBJ whole genome shotgun (WGS) entry which is preliminary data.</text>
</comment>
<evidence type="ECO:0000256" key="7">
    <source>
        <dbReference type="ARBA" id="ARBA00022840"/>
    </source>
</evidence>
<dbReference type="InterPro" id="IPR027417">
    <property type="entry name" value="P-loop_NTPase"/>
</dbReference>
<evidence type="ECO:0000313" key="12">
    <source>
        <dbReference type="Proteomes" id="UP000179242"/>
    </source>
</evidence>
<keyword evidence="3" id="KW-0813">Transport</keyword>
<dbReference type="SMART" id="SM00382">
    <property type="entry name" value="AAA"/>
    <property type="match status" value="1"/>
</dbReference>
<dbReference type="InterPro" id="IPR003593">
    <property type="entry name" value="AAA+_ATPase"/>
</dbReference>
<dbReference type="FunFam" id="3.40.50.300:FF:000016">
    <property type="entry name" value="Oligopeptide ABC transporter ATP-binding component"/>
    <property type="match status" value="1"/>
</dbReference>
<dbReference type="EMBL" id="MEUJ01000004">
    <property type="protein sequence ID" value="OGC40456.1"/>
    <property type="molecule type" value="Genomic_DNA"/>
</dbReference>
<dbReference type="GO" id="GO:0005886">
    <property type="term" value="C:plasma membrane"/>
    <property type="evidence" value="ECO:0007669"/>
    <property type="project" value="UniProtKB-SubCell"/>
</dbReference>
<sequence length="246" mass="27233">MLEVQNLSVNFDSVRAVKNVSFLLQNKEALGILGESGSGKSTLALAILDLVKIASGRVLLDGRDFLPSDRGAKISMIFQDPFTSLNPVFTIGEQIMETVRLHQNLSGNRAKDRAIELLKLVHIHDPEDKINNYPHQFSGGMKQRVMIAIALACNPEILIADEPTTALDTTIQKEILDLISELKEKLGFSVIFITHNFGIIRKMCSRVLVMQKGEIVEEALVADIFSSPKHPYTKELVDNLKVLNAA</sequence>
<keyword evidence="8" id="KW-1278">Translocase</keyword>
<evidence type="ECO:0000313" key="11">
    <source>
        <dbReference type="EMBL" id="OGC40456.1"/>
    </source>
</evidence>
<organism evidence="11 12">
    <name type="scientific">candidate division WOR-1 bacterium RIFOXYC2_FULL_46_14</name>
    <dbReference type="NCBI Taxonomy" id="1802587"/>
    <lineage>
        <taxon>Bacteria</taxon>
        <taxon>Bacillati</taxon>
        <taxon>Saganbacteria</taxon>
    </lineage>
</organism>
<dbReference type="Gene3D" id="3.40.50.300">
    <property type="entry name" value="P-loop containing nucleotide triphosphate hydrolases"/>
    <property type="match status" value="1"/>
</dbReference>
<dbReference type="PANTHER" id="PTHR43297">
    <property type="entry name" value="OLIGOPEPTIDE TRANSPORT ATP-BINDING PROTEIN APPD"/>
    <property type="match status" value="1"/>
</dbReference>
<dbReference type="GO" id="GO:0005524">
    <property type="term" value="F:ATP binding"/>
    <property type="evidence" value="ECO:0007669"/>
    <property type="project" value="UniProtKB-KW"/>
</dbReference>
<dbReference type="InterPro" id="IPR003439">
    <property type="entry name" value="ABC_transporter-like_ATP-bd"/>
</dbReference>
<evidence type="ECO:0000256" key="5">
    <source>
        <dbReference type="ARBA" id="ARBA00022519"/>
    </source>
</evidence>
<evidence type="ECO:0000256" key="9">
    <source>
        <dbReference type="ARBA" id="ARBA00023136"/>
    </source>
</evidence>
<dbReference type="PROSITE" id="PS50893">
    <property type="entry name" value="ABC_TRANSPORTER_2"/>
    <property type="match status" value="1"/>
</dbReference>
<dbReference type="PANTHER" id="PTHR43297:SF14">
    <property type="entry name" value="ATPASE AAA-TYPE CORE DOMAIN-CONTAINING PROTEIN"/>
    <property type="match status" value="1"/>
</dbReference>
<dbReference type="SUPFAM" id="SSF52540">
    <property type="entry name" value="P-loop containing nucleoside triphosphate hydrolases"/>
    <property type="match status" value="1"/>
</dbReference>
<accession>A0A1F4U680</accession>
<evidence type="ECO:0000256" key="4">
    <source>
        <dbReference type="ARBA" id="ARBA00022475"/>
    </source>
</evidence>
<reference evidence="11 12" key="1">
    <citation type="journal article" date="2016" name="Nat. Commun.">
        <title>Thousands of microbial genomes shed light on interconnected biogeochemical processes in an aquifer system.</title>
        <authorList>
            <person name="Anantharaman K."/>
            <person name="Brown C.T."/>
            <person name="Hug L.A."/>
            <person name="Sharon I."/>
            <person name="Castelle C.J."/>
            <person name="Probst A.J."/>
            <person name="Thomas B.C."/>
            <person name="Singh A."/>
            <person name="Wilkins M.J."/>
            <person name="Karaoz U."/>
            <person name="Brodie E.L."/>
            <person name="Williams K.H."/>
            <person name="Hubbard S.S."/>
            <person name="Banfield J.F."/>
        </authorList>
    </citation>
    <scope>NUCLEOTIDE SEQUENCE [LARGE SCALE GENOMIC DNA]</scope>
</reference>
<dbReference type="AlphaFoldDB" id="A0A1F4U680"/>
<keyword evidence="6" id="KW-0547">Nucleotide-binding</keyword>
<comment type="subcellular location">
    <subcellularLocation>
        <location evidence="1">Cell membrane</location>
        <topology evidence="1">Peripheral membrane protein</topology>
    </subcellularLocation>
</comment>